<feature type="non-terminal residue" evidence="2">
    <location>
        <position position="1"/>
    </location>
</feature>
<dbReference type="AlphaFoldDB" id="A0AAV5TBX0"/>
<feature type="non-terminal residue" evidence="2">
    <location>
        <position position="90"/>
    </location>
</feature>
<dbReference type="PANTHER" id="PTHR22991">
    <property type="entry name" value="PROTEIN CBG13490"/>
    <property type="match status" value="1"/>
</dbReference>
<evidence type="ECO:0000313" key="3">
    <source>
        <dbReference type="Proteomes" id="UP001432027"/>
    </source>
</evidence>
<proteinExistence type="predicted"/>
<evidence type="ECO:0008006" key="4">
    <source>
        <dbReference type="Google" id="ProtNLM"/>
    </source>
</evidence>
<keyword evidence="3" id="KW-1185">Reference proteome</keyword>
<dbReference type="Proteomes" id="UP001432027">
    <property type="component" value="Unassembled WGS sequence"/>
</dbReference>
<dbReference type="SUPFAM" id="SSF49854">
    <property type="entry name" value="Spermadhesin, CUB domain"/>
    <property type="match status" value="1"/>
</dbReference>
<dbReference type="PANTHER" id="PTHR22991:SF40">
    <property type="entry name" value="PROTEIN CBG13490"/>
    <property type="match status" value="1"/>
</dbReference>
<accession>A0AAV5TBX0</accession>
<evidence type="ECO:0000256" key="1">
    <source>
        <dbReference type="ARBA" id="ARBA00023157"/>
    </source>
</evidence>
<sequence length="90" mass="9695">IYSPSFPESPGVSACDYLLIGQTASAKLRVEISVFESNLCCGTPTIYDGYFGSNILKTMSGSFSEPVKVYAKSNAIRMLWNSTSGINVRG</sequence>
<dbReference type="EMBL" id="BTSX01000003">
    <property type="protein sequence ID" value="GMS91583.1"/>
    <property type="molecule type" value="Genomic_DNA"/>
</dbReference>
<name>A0AAV5TBX0_9BILA</name>
<reference evidence="2" key="1">
    <citation type="submission" date="2023-10" db="EMBL/GenBank/DDBJ databases">
        <title>Genome assembly of Pristionchus species.</title>
        <authorList>
            <person name="Yoshida K."/>
            <person name="Sommer R.J."/>
        </authorList>
    </citation>
    <scope>NUCLEOTIDE SEQUENCE</scope>
    <source>
        <strain evidence="2">RS0144</strain>
    </source>
</reference>
<dbReference type="InterPro" id="IPR050976">
    <property type="entry name" value="Snaclec"/>
</dbReference>
<evidence type="ECO:0000313" key="2">
    <source>
        <dbReference type="EMBL" id="GMS91583.1"/>
    </source>
</evidence>
<keyword evidence="1" id="KW-1015">Disulfide bond</keyword>
<gene>
    <name evidence="2" type="ORF">PENTCL1PPCAC_13758</name>
</gene>
<dbReference type="InterPro" id="IPR035914">
    <property type="entry name" value="Sperma_CUB_dom_sf"/>
</dbReference>
<organism evidence="2 3">
    <name type="scientific">Pristionchus entomophagus</name>
    <dbReference type="NCBI Taxonomy" id="358040"/>
    <lineage>
        <taxon>Eukaryota</taxon>
        <taxon>Metazoa</taxon>
        <taxon>Ecdysozoa</taxon>
        <taxon>Nematoda</taxon>
        <taxon>Chromadorea</taxon>
        <taxon>Rhabditida</taxon>
        <taxon>Rhabditina</taxon>
        <taxon>Diplogasteromorpha</taxon>
        <taxon>Diplogasteroidea</taxon>
        <taxon>Neodiplogasteridae</taxon>
        <taxon>Pristionchus</taxon>
    </lineage>
</organism>
<protein>
    <recommendedName>
        <fullName evidence="4">CUB domain-containing protein</fullName>
    </recommendedName>
</protein>
<comment type="caution">
    <text evidence="2">The sequence shown here is derived from an EMBL/GenBank/DDBJ whole genome shotgun (WGS) entry which is preliminary data.</text>
</comment>